<dbReference type="Proteomes" id="UP001497623">
    <property type="component" value="Unassembled WGS sequence"/>
</dbReference>
<sequence>MSSTLTATKTSLHRYDCHHTVRRQRRGSTAGALCPLFVLATSCVGVGDRRPLSQCFCCCCPSSPPPSQLGSGREGPGLTSVKGASPSSLILYSIINNSSLCC</sequence>
<evidence type="ECO:0000313" key="3">
    <source>
        <dbReference type="Proteomes" id="UP001497623"/>
    </source>
</evidence>
<dbReference type="AlphaFoldDB" id="A0AAV2SI23"/>
<dbReference type="EMBL" id="CAXKWB010069081">
    <property type="protein sequence ID" value="CAL4192779.1"/>
    <property type="molecule type" value="Genomic_DNA"/>
</dbReference>
<feature type="region of interest" description="Disordered" evidence="1">
    <location>
        <begin position="64"/>
        <end position="84"/>
    </location>
</feature>
<gene>
    <name evidence="2" type="ORF">MNOR_LOCUS36766</name>
</gene>
<organism evidence="2 3">
    <name type="scientific">Meganyctiphanes norvegica</name>
    <name type="common">Northern krill</name>
    <name type="synonym">Thysanopoda norvegica</name>
    <dbReference type="NCBI Taxonomy" id="48144"/>
    <lineage>
        <taxon>Eukaryota</taxon>
        <taxon>Metazoa</taxon>
        <taxon>Ecdysozoa</taxon>
        <taxon>Arthropoda</taxon>
        <taxon>Crustacea</taxon>
        <taxon>Multicrustacea</taxon>
        <taxon>Malacostraca</taxon>
        <taxon>Eumalacostraca</taxon>
        <taxon>Eucarida</taxon>
        <taxon>Euphausiacea</taxon>
        <taxon>Euphausiidae</taxon>
        <taxon>Meganyctiphanes</taxon>
    </lineage>
</organism>
<accession>A0AAV2SI23</accession>
<name>A0AAV2SI23_MEGNR</name>
<protein>
    <submittedName>
        <fullName evidence="2">Uncharacterized protein</fullName>
    </submittedName>
</protein>
<evidence type="ECO:0000256" key="1">
    <source>
        <dbReference type="SAM" id="MobiDB-lite"/>
    </source>
</evidence>
<proteinExistence type="predicted"/>
<keyword evidence="3" id="KW-1185">Reference proteome</keyword>
<reference evidence="2 3" key="1">
    <citation type="submission" date="2024-05" db="EMBL/GenBank/DDBJ databases">
        <authorList>
            <person name="Wallberg A."/>
        </authorList>
    </citation>
    <scope>NUCLEOTIDE SEQUENCE [LARGE SCALE GENOMIC DNA]</scope>
</reference>
<comment type="caution">
    <text evidence="2">The sequence shown here is derived from an EMBL/GenBank/DDBJ whole genome shotgun (WGS) entry which is preliminary data.</text>
</comment>
<evidence type="ECO:0000313" key="2">
    <source>
        <dbReference type="EMBL" id="CAL4192779.1"/>
    </source>
</evidence>